<dbReference type="AlphaFoldDB" id="A0A443HPF2"/>
<feature type="transmembrane region" description="Helical" evidence="15">
    <location>
        <begin position="226"/>
        <end position="252"/>
    </location>
</feature>
<dbReference type="Pfam" id="PF05730">
    <property type="entry name" value="CFEM"/>
    <property type="match status" value="1"/>
</dbReference>
<keyword evidence="9 15" id="KW-1133">Transmembrane helix</keyword>
<feature type="transmembrane region" description="Helical" evidence="15">
    <location>
        <begin position="196"/>
        <end position="214"/>
    </location>
</feature>
<evidence type="ECO:0000256" key="7">
    <source>
        <dbReference type="ARBA" id="ARBA00022692"/>
    </source>
</evidence>
<feature type="disulfide bond" evidence="14">
    <location>
        <begin position="27"/>
        <end position="67"/>
    </location>
</feature>
<evidence type="ECO:0000256" key="2">
    <source>
        <dbReference type="ARBA" id="ARBA00004589"/>
    </source>
</evidence>
<evidence type="ECO:0000256" key="14">
    <source>
        <dbReference type="PROSITE-ProRule" id="PRU01356"/>
    </source>
</evidence>
<dbReference type="VEuPathDB" id="FungiDB:C8Q69DRAFT_330971"/>
<dbReference type="Proteomes" id="UP000283841">
    <property type="component" value="Unassembled WGS sequence"/>
</dbReference>
<keyword evidence="14" id="KW-0408">Iron</keyword>
<evidence type="ECO:0000256" key="13">
    <source>
        <dbReference type="ARBA" id="ARBA00038359"/>
    </source>
</evidence>
<dbReference type="GO" id="GO:0005576">
    <property type="term" value="C:extracellular region"/>
    <property type="evidence" value="ECO:0007669"/>
    <property type="project" value="UniProtKB-SubCell"/>
</dbReference>
<evidence type="ECO:0000256" key="9">
    <source>
        <dbReference type="ARBA" id="ARBA00022989"/>
    </source>
</evidence>
<dbReference type="PROSITE" id="PS52012">
    <property type="entry name" value="CFEM"/>
    <property type="match status" value="1"/>
</dbReference>
<evidence type="ECO:0000256" key="1">
    <source>
        <dbReference type="ARBA" id="ARBA00004141"/>
    </source>
</evidence>
<keyword evidence="10 15" id="KW-0472">Membrane</keyword>
<keyword evidence="5" id="KW-0964">Secreted</keyword>
<feature type="domain" description="CFEM" evidence="17">
    <location>
        <begin position="1"/>
        <end position="109"/>
    </location>
</feature>
<feature type="disulfide bond" evidence="14">
    <location>
        <begin position="41"/>
        <end position="48"/>
    </location>
</feature>
<dbReference type="GO" id="GO:0005840">
    <property type="term" value="C:ribosome"/>
    <property type="evidence" value="ECO:0007669"/>
    <property type="project" value="UniProtKB-KW"/>
</dbReference>
<evidence type="ECO:0000256" key="8">
    <source>
        <dbReference type="ARBA" id="ARBA00022729"/>
    </source>
</evidence>
<dbReference type="RefSeq" id="XP_028483304.1">
    <property type="nucleotide sequence ID" value="XM_028627477.1"/>
</dbReference>
<sequence length="443" mass="48905">MKVKWVFSIAVAGLLAIVQAQGQMPACATKCLGSYLANSTCSATDFACICADVTLMNGVQDCVLGSCTIKQSLTAKNETSTLCGDPIRDRTTVTPVITGVSGGLAIIAVFLRLWDQYNNLQIGDMTAVASLVLALPMGGLEFASTLLSESYAQVYNTIDPMLIGKIVSHLGFGKDIWTLPFNNITKIIQYTWLTEIFYMAAMGFTKITILCLYLKVFPSKPFRTTCFVTIGVCIIFALVFSLGTVFHCWPVSYGWTEWSGETQGYCINFNAFAWAHAIVNIILDLFVIFLPIPQLLRLALGTRRKVHVILMFSVGFFITIVSVIRLSSLVQFARSNNATYDNVPTAYWSVLEAFVSIICTCMPAVRSILRRVFPTCFGSSNDPNSYEDRNYRISSSRNLTGTGITKTVQHTVSILPKSGDSDVIELMDNEENERHNNGRENGW</sequence>
<evidence type="ECO:0000256" key="15">
    <source>
        <dbReference type="SAM" id="Phobius"/>
    </source>
</evidence>
<dbReference type="InterPro" id="IPR052337">
    <property type="entry name" value="SAT4-like"/>
</dbReference>
<comment type="similarity">
    <text evidence="4">Belongs to the RBT5 family.</text>
</comment>
<name>A0A443HPF2_BYSSP</name>
<evidence type="ECO:0000256" key="4">
    <source>
        <dbReference type="ARBA" id="ARBA00010031"/>
    </source>
</evidence>
<gene>
    <name evidence="18" type="ORF">C8Q69DRAFT_330971</name>
</gene>
<dbReference type="SMART" id="SM00747">
    <property type="entry name" value="CFEM"/>
    <property type="match status" value="1"/>
</dbReference>
<keyword evidence="14" id="KW-0349">Heme</keyword>
<proteinExistence type="inferred from homology"/>
<keyword evidence="18" id="KW-0689">Ribosomal protein</keyword>
<evidence type="ECO:0000256" key="12">
    <source>
        <dbReference type="ARBA" id="ARBA00023288"/>
    </source>
</evidence>
<keyword evidence="6" id="KW-0336">GPI-anchor</keyword>
<organism evidence="18 19">
    <name type="scientific">Byssochlamys spectabilis</name>
    <name type="common">Paecilomyces variotii</name>
    <dbReference type="NCBI Taxonomy" id="264951"/>
    <lineage>
        <taxon>Eukaryota</taxon>
        <taxon>Fungi</taxon>
        <taxon>Dikarya</taxon>
        <taxon>Ascomycota</taxon>
        <taxon>Pezizomycotina</taxon>
        <taxon>Eurotiomycetes</taxon>
        <taxon>Eurotiomycetidae</taxon>
        <taxon>Eurotiales</taxon>
        <taxon>Thermoascaceae</taxon>
        <taxon>Paecilomyces</taxon>
    </lineage>
</organism>
<keyword evidence="14" id="KW-0479">Metal-binding</keyword>
<evidence type="ECO:0000256" key="11">
    <source>
        <dbReference type="ARBA" id="ARBA00023157"/>
    </source>
</evidence>
<dbReference type="InterPro" id="IPR008427">
    <property type="entry name" value="Extracellular_membr_CFEM_dom"/>
</dbReference>
<dbReference type="GeneID" id="39596754"/>
<dbReference type="GO" id="GO:0098552">
    <property type="term" value="C:side of membrane"/>
    <property type="evidence" value="ECO:0007669"/>
    <property type="project" value="UniProtKB-KW"/>
</dbReference>
<dbReference type="Pfam" id="PF20684">
    <property type="entry name" value="Fung_rhodopsin"/>
    <property type="match status" value="1"/>
</dbReference>
<reference evidence="18 19" key="1">
    <citation type="journal article" date="2018" name="Front. Microbiol.">
        <title>Genomic and genetic insights into a cosmopolitan fungus, Paecilomyces variotii (Eurotiales).</title>
        <authorList>
            <person name="Urquhart A.S."/>
            <person name="Mondo S.J."/>
            <person name="Makela M.R."/>
            <person name="Hane J.K."/>
            <person name="Wiebenga A."/>
            <person name="He G."/>
            <person name="Mihaltcheva S."/>
            <person name="Pangilinan J."/>
            <person name="Lipzen A."/>
            <person name="Barry K."/>
            <person name="de Vries R.P."/>
            <person name="Grigoriev I.V."/>
            <person name="Idnurm A."/>
        </authorList>
    </citation>
    <scope>NUCLEOTIDE SEQUENCE [LARGE SCALE GENOMIC DNA]</scope>
    <source>
        <strain evidence="18 19">CBS 101075</strain>
    </source>
</reference>
<comment type="caution">
    <text evidence="18">The sequence shown here is derived from an EMBL/GenBank/DDBJ whole genome shotgun (WGS) entry which is preliminary data.</text>
</comment>
<evidence type="ECO:0000313" key="19">
    <source>
        <dbReference type="Proteomes" id="UP000283841"/>
    </source>
</evidence>
<comment type="similarity">
    <text evidence="13">Belongs to the SAT4 family.</text>
</comment>
<evidence type="ECO:0000256" key="10">
    <source>
        <dbReference type="ARBA" id="ARBA00023136"/>
    </source>
</evidence>
<feature type="signal peptide" evidence="16">
    <location>
        <begin position="1"/>
        <end position="20"/>
    </location>
</feature>
<accession>A0A443HPF2</accession>
<feature type="disulfide bond" evidence="14">
    <location>
        <begin position="31"/>
        <end position="62"/>
    </location>
</feature>
<dbReference type="InterPro" id="IPR049326">
    <property type="entry name" value="Rhodopsin_dom_fungi"/>
</dbReference>
<dbReference type="GO" id="GO:0046872">
    <property type="term" value="F:metal ion binding"/>
    <property type="evidence" value="ECO:0007669"/>
    <property type="project" value="UniProtKB-UniRule"/>
</dbReference>
<evidence type="ECO:0000313" key="18">
    <source>
        <dbReference type="EMBL" id="RWQ93659.1"/>
    </source>
</evidence>
<evidence type="ECO:0000259" key="17">
    <source>
        <dbReference type="PROSITE" id="PS52012"/>
    </source>
</evidence>
<feature type="transmembrane region" description="Helical" evidence="15">
    <location>
        <begin position="272"/>
        <end position="296"/>
    </location>
</feature>
<evidence type="ECO:0000256" key="6">
    <source>
        <dbReference type="ARBA" id="ARBA00022622"/>
    </source>
</evidence>
<keyword evidence="8 16" id="KW-0732">Signal</keyword>
<keyword evidence="12" id="KW-0449">Lipoprotein</keyword>
<feature type="binding site" description="axial binding residue" evidence="14">
    <location>
        <position position="45"/>
    </location>
    <ligand>
        <name>heme</name>
        <dbReference type="ChEBI" id="CHEBI:30413"/>
    </ligand>
    <ligandPart>
        <name>Fe</name>
        <dbReference type="ChEBI" id="CHEBI:18248"/>
    </ligandPart>
</feature>
<keyword evidence="11 14" id="KW-1015">Disulfide bond</keyword>
<feature type="transmembrane region" description="Helical" evidence="15">
    <location>
        <begin position="308"/>
        <end position="326"/>
    </location>
</feature>
<keyword evidence="18" id="KW-0687">Ribonucleoprotein</keyword>
<keyword evidence="19" id="KW-1185">Reference proteome</keyword>
<evidence type="ECO:0000256" key="16">
    <source>
        <dbReference type="SAM" id="SignalP"/>
    </source>
</evidence>
<dbReference type="PANTHER" id="PTHR33048">
    <property type="entry name" value="PTH11-LIKE INTEGRAL MEMBRANE PROTEIN (AFU_ORTHOLOGUE AFUA_5G11245)"/>
    <property type="match status" value="1"/>
</dbReference>
<feature type="chain" id="PRO_5019362709" evidence="16">
    <location>
        <begin position="21"/>
        <end position="443"/>
    </location>
</feature>
<dbReference type="PANTHER" id="PTHR33048:SF143">
    <property type="entry name" value="EXTRACELLULAR MEMBRANE PROTEIN CFEM DOMAIN-CONTAINING PROTEIN-RELATED"/>
    <property type="match status" value="1"/>
</dbReference>
<evidence type="ECO:0000256" key="3">
    <source>
        <dbReference type="ARBA" id="ARBA00004613"/>
    </source>
</evidence>
<feature type="transmembrane region" description="Helical" evidence="15">
    <location>
        <begin position="126"/>
        <end position="147"/>
    </location>
</feature>
<keyword evidence="6" id="KW-0325">Glycoprotein</keyword>
<comment type="subcellular location">
    <subcellularLocation>
        <location evidence="2">Membrane</location>
        <topology evidence="2">Lipid-anchor</topology>
        <topology evidence="2">GPI-anchor</topology>
    </subcellularLocation>
    <subcellularLocation>
        <location evidence="1">Membrane</location>
        <topology evidence="1">Multi-pass membrane protein</topology>
    </subcellularLocation>
    <subcellularLocation>
        <location evidence="3">Secreted</location>
    </subcellularLocation>
</comment>
<feature type="disulfide bond" evidence="14">
    <location>
        <begin position="50"/>
        <end position="83"/>
    </location>
</feature>
<keyword evidence="7 15" id="KW-0812">Transmembrane</keyword>
<feature type="transmembrane region" description="Helical" evidence="15">
    <location>
        <begin position="346"/>
        <end position="365"/>
    </location>
</feature>
<feature type="transmembrane region" description="Helical" evidence="15">
    <location>
        <begin position="96"/>
        <end position="114"/>
    </location>
</feature>
<evidence type="ECO:0000256" key="5">
    <source>
        <dbReference type="ARBA" id="ARBA00022525"/>
    </source>
</evidence>
<dbReference type="EMBL" id="RCNU01000009">
    <property type="protein sequence ID" value="RWQ93659.1"/>
    <property type="molecule type" value="Genomic_DNA"/>
</dbReference>
<protein>
    <submittedName>
        <fullName evidence="18">50S ribosomal protein L36e</fullName>
    </submittedName>
</protein>